<protein>
    <submittedName>
        <fullName evidence="2">(spotted green pufferfish) hypothetical protein</fullName>
    </submittedName>
</protein>
<sequence length="125" mass="14048">KLSTPIISAGSFGLACDGTSNLQRLLPPARKISSFFIQFWPHTNSLKPQWNSTYLLKKDVNTEDCFWDTNSCRCVFQRCCSTFATLQVRQRAGCRLLCQNGPEKPGAHLQGAQRNTDVPETEQQP</sequence>
<dbReference type="EMBL" id="CAAE01014738">
    <property type="protein sequence ID" value="CAG04506.1"/>
    <property type="molecule type" value="Genomic_DNA"/>
</dbReference>
<name>Q4S4C6_TETNG</name>
<feature type="non-terminal residue" evidence="2">
    <location>
        <position position="125"/>
    </location>
</feature>
<dbReference type="AlphaFoldDB" id="Q4S4C6"/>
<reference evidence="2" key="1">
    <citation type="journal article" date="2004" name="Nature">
        <title>Genome duplication in the teleost fish Tetraodon nigroviridis reveals the early vertebrate proto-karyotype.</title>
        <authorList>
            <person name="Jaillon O."/>
            <person name="Aury J.-M."/>
            <person name="Brunet F."/>
            <person name="Petit J.-L."/>
            <person name="Stange-Thomann N."/>
            <person name="Mauceli E."/>
            <person name="Bouneau L."/>
            <person name="Fischer C."/>
            <person name="Ozouf-Costaz C."/>
            <person name="Bernot A."/>
            <person name="Nicaud S."/>
            <person name="Jaffe D."/>
            <person name="Fisher S."/>
            <person name="Lutfalla G."/>
            <person name="Dossat C."/>
            <person name="Segurens B."/>
            <person name="Dasilva C."/>
            <person name="Salanoubat M."/>
            <person name="Levy M."/>
            <person name="Boudet N."/>
            <person name="Castellano S."/>
            <person name="Anthouard V."/>
            <person name="Jubin C."/>
            <person name="Castelli V."/>
            <person name="Katinka M."/>
            <person name="Vacherie B."/>
            <person name="Biemont C."/>
            <person name="Skalli Z."/>
            <person name="Cattolico L."/>
            <person name="Poulain J."/>
            <person name="De Berardinis V."/>
            <person name="Cruaud C."/>
            <person name="Duprat S."/>
            <person name="Brottier P."/>
            <person name="Coutanceau J.-P."/>
            <person name="Gouzy J."/>
            <person name="Parra G."/>
            <person name="Lardier G."/>
            <person name="Chapple C."/>
            <person name="McKernan K.J."/>
            <person name="McEwan P."/>
            <person name="Bosak S."/>
            <person name="Kellis M."/>
            <person name="Volff J.-N."/>
            <person name="Guigo R."/>
            <person name="Zody M.C."/>
            <person name="Mesirov J."/>
            <person name="Lindblad-Toh K."/>
            <person name="Birren B."/>
            <person name="Nusbaum C."/>
            <person name="Kahn D."/>
            <person name="Robinson-Rechavi M."/>
            <person name="Laudet V."/>
            <person name="Schachter V."/>
            <person name="Quetier F."/>
            <person name="Saurin W."/>
            <person name="Scarpelli C."/>
            <person name="Wincker P."/>
            <person name="Lander E.S."/>
            <person name="Weissenbach J."/>
            <person name="Roest Crollius H."/>
        </authorList>
    </citation>
    <scope>NUCLEOTIDE SEQUENCE [LARGE SCALE GENOMIC DNA]</scope>
</reference>
<evidence type="ECO:0000313" key="2">
    <source>
        <dbReference type="EMBL" id="CAG04506.1"/>
    </source>
</evidence>
<reference evidence="2" key="2">
    <citation type="submission" date="2004-02" db="EMBL/GenBank/DDBJ databases">
        <authorList>
            <consortium name="Genoscope"/>
            <consortium name="Whitehead Institute Centre for Genome Research"/>
        </authorList>
    </citation>
    <scope>NUCLEOTIDE SEQUENCE</scope>
</reference>
<gene>
    <name evidence="2" type="ORF">GSTENG00024236001</name>
</gene>
<dbReference type="KEGG" id="tng:GSTEN00024236G001"/>
<accession>Q4S4C6</accession>
<organism evidence="2">
    <name type="scientific">Tetraodon nigroviridis</name>
    <name type="common">Spotted green pufferfish</name>
    <name type="synonym">Chelonodon nigroviridis</name>
    <dbReference type="NCBI Taxonomy" id="99883"/>
    <lineage>
        <taxon>Eukaryota</taxon>
        <taxon>Metazoa</taxon>
        <taxon>Chordata</taxon>
        <taxon>Craniata</taxon>
        <taxon>Vertebrata</taxon>
        <taxon>Euteleostomi</taxon>
        <taxon>Actinopterygii</taxon>
        <taxon>Neopterygii</taxon>
        <taxon>Teleostei</taxon>
        <taxon>Neoteleostei</taxon>
        <taxon>Acanthomorphata</taxon>
        <taxon>Eupercaria</taxon>
        <taxon>Tetraodontiformes</taxon>
        <taxon>Tetradontoidea</taxon>
        <taxon>Tetraodontidae</taxon>
        <taxon>Tetraodon</taxon>
    </lineage>
</organism>
<feature type="compositionally biased region" description="Polar residues" evidence="1">
    <location>
        <begin position="112"/>
        <end position="125"/>
    </location>
</feature>
<proteinExistence type="predicted"/>
<evidence type="ECO:0000256" key="1">
    <source>
        <dbReference type="SAM" id="MobiDB-lite"/>
    </source>
</evidence>
<feature type="region of interest" description="Disordered" evidence="1">
    <location>
        <begin position="103"/>
        <end position="125"/>
    </location>
</feature>
<dbReference type="OrthoDB" id="8951267at2759"/>
<comment type="caution">
    <text evidence="2">The sequence shown here is derived from an EMBL/GenBank/DDBJ whole genome shotgun (WGS) entry which is preliminary data.</text>
</comment>